<gene>
    <name evidence="1" type="ORF">KC820_09560</name>
</gene>
<reference evidence="1 2" key="1">
    <citation type="submission" date="2021-04" db="EMBL/GenBank/DDBJ databases">
        <title>Allobacillus sp. nov. SKP8-2 isolated from shrimp paste.</title>
        <authorList>
            <person name="Tanasupawat S."/>
            <person name="Yiamsombat S."/>
            <person name="Kanchanasin P."/>
            <person name="Kuncharoen N."/>
        </authorList>
    </citation>
    <scope>NUCLEOTIDE SEQUENCE [LARGE SCALE GENOMIC DNA]</scope>
    <source>
        <strain evidence="1 2">SKP8-2</strain>
    </source>
</reference>
<protein>
    <submittedName>
        <fullName evidence="1">Uncharacterized protein</fullName>
    </submittedName>
</protein>
<organism evidence="1 2">
    <name type="scientific">Allobacillus saliphilus</name>
    <dbReference type="NCBI Taxonomy" id="2912308"/>
    <lineage>
        <taxon>Bacteria</taxon>
        <taxon>Bacillati</taxon>
        <taxon>Bacillota</taxon>
        <taxon>Bacilli</taxon>
        <taxon>Bacillales</taxon>
        <taxon>Bacillaceae</taxon>
        <taxon>Allobacillus</taxon>
    </lineage>
</organism>
<comment type="caution">
    <text evidence="1">The sequence shown here is derived from an EMBL/GenBank/DDBJ whole genome shotgun (WGS) entry which is preliminary data.</text>
</comment>
<dbReference type="EMBL" id="JAGSIE010000028">
    <property type="protein sequence ID" value="MBR7554396.1"/>
    <property type="molecule type" value="Genomic_DNA"/>
</dbReference>
<proteinExistence type="predicted"/>
<dbReference type="RefSeq" id="WP_212370542.1">
    <property type="nucleotide sequence ID" value="NZ_JAGSIE010000028.1"/>
</dbReference>
<dbReference type="Proteomes" id="UP000675431">
    <property type="component" value="Unassembled WGS sequence"/>
</dbReference>
<name>A0A941HT35_9BACI</name>
<sequence>MKKKNGEKLHVWQPDMTLKGKNPSEIVMEEVACKPDSLTIIFKDFYSNRIKIVYDQECPLEYVVWSFRYGTEIGRSDLSRLDQDFSYLNSDESPYFFKVSNSSYIKSFDDNHIANKQLYPTVEHHLYLTGDDVFEVISNYEPKIIKYYG</sequence>
<dbReference type="AlphaFoldDB" id="A0A941HT35"/>
<accession>A0A941HT35</accession>
<evidence type="ECO:0000313" key="2">
    <source>
        <dbReference type="Proteomes" id="UP000675431"/>
    </source>
</evidence>
<keyword evidence="2" id="KW-1185">Reference proteome</keyword>
<evidence type="ECO:0000313" key="1">
    <source>
        <dbReference type="EMBL" id="MBR7554396.1"/>
    </source>
</evidence>